<evidence type="ECO:0000313" key="2">
    <source>
        <dbReference type="EMBL" id="KAK8371690.1"/>
    </source>
</evidence>
<accession>A0AAW0S8N9</accession>
<feature type="transmembrane region" description="Helical" evidence="1">
    <location>
        <begin position="174"/>
        <end position="194"/>
    </location>
</feature>
<name>A0AAW0S8N9_SCYPA</name>
<dbReference type="Proteomes" id="UP001487740">
    <property type="component" value="Unassembled WGS sequence"/>
</dbReference>
<feature type="transmembrane region" description="Helical" evidence="1">
    <location>
        <begin position="200"/>
        <end position="221"/>
    </location>
</feature>
<dbReference type="PANTHER" id="PTHR12166:SF8">
    <property type="entry name" value="CALCIUM-DEPENDENT SECRETION ACTIVATOR"/>
    <property type="match status" value="1"/>
</dbReference>
<keyword evidence="1" id="KW-1133">Transmembrane helix</keyword>
<keyword evidence="3" id="KW-1185">Reference proteome</keyword>
<reference evidence="2 3" key="1">
    <citation type="submission" date="2023-03" db="EMBL/GenBank/DDBJ databases">
        <title>High-quality genome of Scylla paramamosain provides insights in environmental adaptation.</title>
        <authorList>
            <person name="Zhang L."/>
        </authorList>
    </citation>
    <scope>NUCLEOTIDE SEQUENCE [LARGE SCALE GENOMIC DNA]</scope>
    <source>
        <strain evidence="2">LZ_2023a</strain>
        <tissue evidence="2">Muscle</tissue>
    </source>
</reference>
<dbReference type="GO" id="GO:0016079">
    <property type="term" value="P:synaptic vesicle exocytosis"/>
    <property type="evidence" value="ECO:0007669"/>
    <property type="project" value="InterPro"/>
</dbReference>
<organism evidence="2 3">
    <name type="scientific">Scylla paramamosain</name>
    <name type="common">Mud crab</name>
    <dbReference type="NCBI Taxonomy" id="85552"/>
    <lineage>
        <taxon>Eukaryota</taxon>
        <taxon>Metazoa</taxon>
        <taxon>Ecdysozoa</taxon>
        <taxon>Arthropoda</taxon>
        <taxon>Crustacea</taxon>
        <taxon>Multicrustacea</taxon>
        <taxon>Malacostraca</taxon>
        <taxon>Eumalacostraca</taxon>
        <taxon>Eucarida</taxon>
        <taxon>Decapoda</taxon>
        <taxon>Pleocyemata</taxon>
        <taxon>Brachyura</taxon>
        <taxon>Eubrachyura</taxon>
        <taxon>Portunoidea</taxon>
        <taxon>Portunidae</taxon>
        <taxon>Portuninae</taxon>
        <taxon>Scylla</taxon>
    </lineage>
</organism>
<sequence length="246" mass="26560">MEEKLNTKTYQTISQRMATEEAACALLEGSRRDDEPDGVGTVLAEEKERFQHIKERLRVLLEHQITNFMYCFPFGRPEGALKATLSLLERVLMKDIVTPVPPEEVRGMIKKCLENAALLNYTCLSAETRIEGTSQKSLIYPVLHLCHRGRCGGGGVGCGESAAPLRGGVSSPKFRINVTTVICCAACSTLIPISGSPCHLLVAAAGAYILIFPAMAPGVAARTMVRGTPVSQILQEVGQGPHSSHL</sequence>
<gene>
    <name evidence="2" type="ORF">O3P69_015683</name>
</gene>
<dbReference type="AlphaFoldDB" id="A0AAW0S8N9"/>
<comment type="caution">
    <text evidence="2">The sequence shown here is derived from an EMBL/GenBank/DDBJ whole genome shotgun (WGS) entry which is preliminary data.</text>
</comment>
<protein>
    <submittedName>
        <fullName evidence="2">Uncharacterized protein</fullName>
    </submittedName>
</protein>
<dbReference type="GO" id="GO:1990504">
    <property type="term" value="P:dense core granule exocytosis"/>
    <property type="evidence" value="ECO:0007669"/>
    <property type="project" value="InterPro"/>
</dbReference>
<dbReference type="GO" id="GO:0098793">
    <property type="term" value="C:presynapse"/>
    <property type="evidence" value="ECO:0007669"/>
    <property type="project" value="GOC"/>
</dbReference>
<keyword evidence="1" id="KW-0472">Membrane</keyword>
<proteinExistence type="predicted"/>
<evidence type="ECO:0000313" key="3">
    <source>
        <dbReference type="Proteomes" id="UP001487740"/>
    </source>
</evidence>
<keyword evidence="1" id="KW-0812">Transmembrane</keyword>
<evidence type="ECO:0000256" key="1">
    <source>
        <dbReference type="SAM" id="Phobius"/>
    </source>
</evidence>
<dbReference type="InterPro" id="IPR033227">
    <property type="entry name" value="CAPS"/>
</dbReference>
<dbReference type="EMBL" id="JARAKH010006420">
    <property type="protein sequence ID" value="KAK8371690.1"/>
    <property type="molecule type" value="Genomic_DNA"/>
</dbReference>
<dbReference type="PANTHER" id="PTHR12166">
    <property type="entry name" value="CALCIUM-DEPENDENT SECRETION ACTIVATOR"/>
    <property type="match status" value="1"/>
</dbReference>